<accession>A0ABR3NII0</accession>
<gene>
    <name evidence="1" type="ORF">QQF64_036414</name>
</gene>
<sequence>MSSLIEDFFTFPSEILLERCTKEELLQVAEHFDVEVTSNDKKLKETLLKVVKDALVERGVLEVRTPSVNPDTSLTSPLFDPERNVKVGEMSLQEKQLCVDAEKFRAERDAYALKQKVRKGC</sequence>
<organism evidence="1 2">
    <name type="scientific">Cirrhinus molitorella</name>
    <name type="common">mud carp</name>
    <dbReference type="NCBI Taxonomy" id="172907"/>
    <lineage>
        <taxon>Eukaryota</taxon>
        <taxon>Metazoa</taxon>
        <taxon>Chordata</taxon>
        <taxon>Craniata</taxon>
        <taxon>Vertebrata</taxon>
        <taxon>Euteleostomi</taxon>
        <taxon>Actinopterygii</taxon>
        <taxon>Neopterygii</taxon>
        <taxon>Teleostei</taxon>
        <taxon>Ostariophysi</taxon>
        <taxon>Cypriniformes</taxon>
        <taxon>Cyprinidae</taxon>
        <taxon>Labeoninae</taxon>
        <taxon>Labeonini</taxon>
        <taxon>Cirrhinus</taxon>
    </lineage>
</organism>
<evidence type="ECO:0000313" key="1">
    <source>
        <dbReference type="EMBL" id="KAL1276791.1"/>
    </source>
</evidence>
<dbReference type="EMBL" id="JAYMGO010000004">
    <property type="protein sequence ID" value="KAL1276791.1"/>
    <property type="molecule type" value="Genomic_DNA"/>
</dbReference>
<keyword evidence="2" id="KW-1185">Reference proteome</keyword>
<name>A0ABR3NII0_9TELE</name>
<reference evidence="1 2" key="1">
    <citation type="submission" date="2023-09" db="EMBL/GenBank/DDBJ databases">
        <authorList>
            <person name="Wang M."/>
        </authorList>
    </citation>
    <scope>NUCLEOTIDE SEQUENCE [LARGE SCALE GENOMIC DNA]</scope>
    <source>
        <strain evidence="1">GT-2023</strain>
        <tissue evidence="1">Liver</tissue>
    </source>
</reference>
<proteinExistence type="predicted"/>
<protein>
    <submittedName>
        <fullName evidence="1">Uncharacterized protein</fullName>
    </submittedName>
</protein>
<comment type="caution">
    <text evidence="1">The sequence shown here is derived from an EMBL/GenBank/DDBJ whole genome shotgun (WGS) entry which is preliminary data.</text>
</comment>
<evidence type="ECO:0000313" key="2">
    <source>
        <dbReference type="Proteomes" id="UP001558613"/>
    </source>
</evidence>
<dbReference type="Proteomes" id="UP001558613">
    <property type="component" value="Unassembled WGS sequence"/>
</dbReference>